<evidence type="ECO:0000256" key="2">
    <source>
        <dbReference type="SAM" id="Phobius"/>
    </source>
</evidence>
<feature type="region of interest" description="Disordered" evidence="1">
    <location>
        <begin position="204"/>
        <end position="268"/>
    </location>
</feature>
<sequence length="268" mass="28095">MSAATTHASTSRAAALPPAVPHHHRHRPSLRGGVLTFAKRRGDGLDWDQDDPDRLQSGRSSSRGGGGFQFSSRRGMYRIQYNDYETEVRQEEAWKLLVPMIGGLVLGVAFIGPLVIGLAFTAVAVGAALSVGALFTSLFLPFFLMVAMGALFFGGLTFSTFATLGTALLLPKLISLAVVAGGLGLGAMAVSLFLKPAASKAKDRRTGAARASSGSGSRGTIDVVPEPAEPETDPEVDRQLREFDELLAGREQQRSRRGSGGGGGAGRG</sequence>
<dbReference type="EMBL" id="BSDZ01000078">
    <property type="protein sequence ID" value="GLI66993.1"/>
    <property type="molecule type" value="Genomic_DNA"/>
</dbReference>
<keyword evidence="2" id="KW-0812">Transmembrane</keyword>
<feature type="region of interest" description="Disordered" evidence="1">
    <location>
        <begin position="1"/>
        <end position="69"/>
    </location>
</feature>
<evidence type="ECO:0008006" key="5">
    <source>
        <dbReference type="Google" id="ProtNLM"/>
    </source>
</evidence>
<organism evidence="3 4">
    <name type="scientific">Volvox africanus</name>
    <dbReference type="NCBI Taxonomy" id="51714"/>
    <lineage>
        <taxon>Eukaryota</taxon>
        <taxon>Viridiplantae</taxon>
        <taxon>Chlorophyta</taxon>
        <taxon>core chlorophytes</taxon>
        <taxon>Chlorophyceae</taxon>
        <taxon>CS clade</taxon>
        <taxon>Chlamydomonadales</taxon>
        <taxon>Volvocaceae</taxon>
        <taxon>Volvox</taxon>
    </lineage>
</organism>
<dbReference type="Proteomes" id="UP001165090">
    <property type="component" value="Unassembled WGS sequence"/>
</dbReference>
<comment type="caution">
    <text evidence="3">The sequence shown here is derived from an EMBL/GenBank/DDBJ whole genome shotgun (WGS) entry which is preliminary data.</text>
</comment>
<proteinExistence type="predicted"/>
<gene>
    <name evidence="3" type="ORF">VaNZ11_011090</name>
</gene>
<feature type="transmembrane region" description="Helical" evidence="2">
    <location>
        <begin position="176"/>
        <end position="194"/>
    </location>
</feature>
<evidence type="ECO:0000313" key="3">
    <source>
        <dbReference type="EMBL" id="GLI66993.1"/>
    </source>
</evidence>
<accession>A0ABQ5SAM5</accession>
<feature type="transmembrane region" description="Helical" evidence="2">
    <location>
        <begin position="122"/>
        <end position="144"/>
    </location>
</feature>
<feature type="compositionally biased region" description="Basic and acidic residues" evidence="1">
    <location>
        <begin position="235"/>
        <end position="254"/>
    </location>
</feature>
<protein>
    <recommendedName>
        <fullName evidence="5">Oleosin</fullName>
    </recommendedName>
</protein>
<keyword evidence="2" id="KW-1133">Transmembrane helix</keyword>
<feature type="transmembrane region" description="Helical" evidence="2">
    <location>
        <begin position="96"/>
        <end position="116"/>
    </location>
</feature>
<keyword evidence="2" id="KW-0472">Membrane</keyword>
<name>A0ABQ5SAM5_9CHLO</name>
<reference evidence="3 4" key="1">
    <citation type="journal article" date="2023" name="IScience">
        <title>Expanded male sex-determining region conserved during the evolution of homothallism in the green alga Volvox.</title>
        <authorList>
            <person name="Yamamoto K."/>
            <person name="Matsuzaki R."/>
            <person name="Mahakham W."/>
            <person name="Heman W."/>
            <person name="Sekimoto H."/>
            <person name="Kawachi M."/>
            <person name="Minakuchi Y."/>
            <person name="Toyoda A."/>
            <person name="Nozaki H."/>
        </authorList>
    </citation>
    <scope>NUCLEOTIDE SEQUENCE [LARGE SCALE GENOMIC DNA]</scope>
    <source>
        <strain evidence="3 4">NIES-4468</strain>
    </source>
</reference>
<feature type="transmembrane region" description="Helical" evidence="2">
    <location>
        <begin position="151"/>
        <end position="170"/>
    </location>
</feature>
<keyword evidence="4" id="KW-1185">Reference proteome</keyword>
<feature type="compositionally biased region" description="Low complexity" evidence="1">
    <location>
        <begin position="208"/>
        <end position="220"/>
    </location>
</feature>
<feature type="compositionally biased region" description="Gly residues" evidence="1">
    <location>
        <begin position="258"/>
        <end position="268"/>
    </location>
</feature>
<evidence type="ECO:0000313" key="4">
    <source>
        <dbReference type="Proteomes" id="UP001165090"/>
    </source>
</evidence>
<evidence type="ECO:0000256" key="1">
    <source>
        <dbReference type="SAM" id="MobiDB-lite"/>
    </source>
</evidence>
<feature type="compositionally biased region" description="Low complexity" evidence="1">
    <location>
        <begin position="1"/>
        <end position="17"/>
    </location>
</feature>